<accession>A0A6P2KBH0</accession>
<proteinExistence type="predicted"/>
<dbReference type="Proteomes" id="UP000494162">
    <property type="component" value="Unassembled WGS sequence"/>
</dbReference>
<organism evidence="2 3">
    <name type="scientific">Burkholderia pseudomultivorans</name>
    <dbReference type="NCBI Taxonomy" id="1207504"/>
    <lineage>
        <taxon>Bacteria</taxon>
        <taxon>Pseudomonadati</taxon>
        <taxon>Pseudomonadota</taxon>
        <taxon>Betaproteobacteria</taxon>
        <taxon>Burkholderiales</taxon>
        <taxon>Burkholderiaceae</taxon>
        <taxon>Burkholderia</taxon>
        <taxon>Burkholderia cepacia complex</taxon>
    </lineage>
</organism>
<dbReference type="EMBL" id="CABVPP010000014">
    <property type="protein sequence ID" value="VWB51802.1"/>
    <property type="molecule type" value="Genomic_DNA"/>
</dbReference>
<evidence type="ECO:0000256" key="1">
    <source>
        <dbReference type="SAM" id="MobiDB-lite"/>
    </source>
</evidence>
<feature type="compositionally biased region" description="Basic and acidic residues" evidence="1">
    <location>
        <begin position="55"/>
        <end position="66"/>
    </location>
</feature>
<name>A0A6P2KBH0_9BURK</name>
<evidence type="ECO:0000313" key="3">
    <source>
        <dbReference type="Proteomes" id="UP000494162"/>
    </source>
</evidence>
<sequence length="123" mass="13667">MRGIEQRQRLAYRMAGAELFGLHRELHVGCGDRGLDLLGAMPDDDDEPGRLQRARGRDDVGEERPAGQRMKHFRQRGTHALAGACRQNHDIHGASLLGDVIGVCTEGFFLENSFASKLLSENR</sequence>
<protein>
    <submittedName>
        <fullName evidence="2">Uncharacterized protein</fullName>
    </submittedName>
</protein>
<reference evidence="2 3" key="1">
    <citation type="submission" date="2019-09" db="EMBL/GenBank/DDBJ databases">
        <authorList>
            <person name="Depoorter E."/>
        </authorList>
    </citation>
    <scope>NUCLEOTIDE SEQUENCE [LARGE SCALE GENOMIC DNA]</scope>
    <source>
        <strain evidence="2">LMG 26883</strain>
    </source>
</reference>
<dbReference type="AlphaFoldDB" id="A0A6P2KBH0"/>
<gene>
    <name evidence="2" type="ORF">BPS26883_02400</name>
</gene>
<evidence type="ECO:0000313" key="2">
    <source>
        <dbReference type="EMBL" id="VWB51802.1"/>
    </source>
</evidence>
<feature type="region of interest" description="Disordered" evidence="1">
    <location>
        <begin position="39"/>
        <end position="71"/>
    </location>
</feature>